<dbReference type="PROSITE" id="PS51257">
    <property type="entry name" value="PROKAR_LIPOPROTEIN"/>
    <property type="match status" value="1"/>
</dbReference>
<dbReference type="InterPro" id="IPR011990">
    <property type="entry name" value="TPR-like_helical_dom_sf"/>
</dbReference>
<evidence type="ECO:0000313" key="1">
    <source>
        <dbReference type="EMBL" id="VAW76407.1"/>
    </source>
</evidence>
<dbReference type="Pfam" id="PF14559">
    <property type="entry name" value="TPR_19"/>
    <property type="match status" value="2"/>
</dbReference>
<gene>
    <name evidence="1" type="ORF">MNBD_GAMMA14-2040</name>
</gene>
<accession>A0A3B0YLH5</accession>
<proteinExistence type="predicted"/>
<dbReference type="EMBL" id="UOFM01000175">
    <property type="protein sequence ID" value="VAW76407.1"/>
    <property type="molecule type" value="Genomic_DNA"/>
</dbReference>
<dbReference type="SMART" id="SM00028">
    <property type="entry name" value="TPR"/>
    <property type="match status" value="8"/>
</dbReference>
<dbReference type="InterPro" id="IPR019734">
    <property type="entry name" value="TPR_rpt"/>
</dbReference>
<organism evidence="1">
    <name type="scientific">hydrothermal vent metagenome</name>
    <dbReference type="NCBI Taxonomy" id="652676"/>
    <lineage>
        <taxon>unclassified sequences</taxon>
        <taxon>metagenomes</taxon>
        <taxon>ecological metagenomes</taxon>
    </lineage>
</organism>
<dbReference type="Pfam" id="PF13432">
    <property type="entry name" value="TPR_16"/>
    <property type="match status" value="1"/>
</dbReference>
<dbReference type="PROSITE" id="PS50005">
    <property type="entry name" value="TPR"/>
    <property type="match status" value="1"/>
</dbReference>
<reference evidence="1" key="1">
    <citation type="submission" date="2018-06" db="EMBL/GenBank/DDBJ databases">
        <authorList>
            <person name="Zhirakovskaya E."/>
        </authorList>
    </citation>
    <scope>NUCLEOTIDE SEQUENCE</scope>
</reference>
<dbReference type="AlphaFoldDB" id="A0A3B0YLH5"/>
<protein>
    <submittedName>
        <fullName evidence="1">TPR domain protein, putative component of TonB system</fullName>
    </submittedName>
</protein>
<dbReference type="Pfam" id="PF13174">
    <property type="entry name" value="TPR_6"/>
    <property type="match status" value="1"/>
</dbReference>
<dbReference type="Gene3D" id="1.25.40.10">
    <property type="entry name" value="Tetratricopeptide repeat domain"/>
    <property type="match status" value="6"/>
</dbReference>
<sequence length="928" mass="105126">MRMRLSLLLIPVLASGCSSVHLPGLYNEPTIGSLETPILPETPRPQTRDPRKAAIQYYQAFLDESTENVFVPEAMRRLADLYLAEEQDALGEGQAVAGSTSRAAQLYAQLLKRYPDNGHNDTALYQLARAYEQSGEAEPAMQALSRYTRQYSSEDKYDEAQFRRGEYLFVRRQFHEAEAAYQAVLEAGTESNFHQQALYKLGWARFKQNNYESALHAYISLLDEMLGAHDSTELPDDLTRADQERLDDTLRAVSLSFSYLGDIKSIQQYFSRQGDKPYEPLLYARLAGLYLSKERFSDAADTYRLFAEAHPQHREASLFQSRVIDVYKQAGFGTRVLEEKQAFVERYQPASNYWQQHNPEDSPEVLSQVQRHLRDIAEHYHARAQQQQKPAAYAEAGRWYRLFLSAFPTSKQAPYMNFLYAELLTSAGSHGEAALQYERTAYTYGKHEKAAESGYAALLAYRKHEAALQGKARADWHLAGITSALRFATDFPDHKEALPVRTLAAQQLYALRDYKRAIAAALPVTEHPGASATLSLSAWTVIAHARFDLQDYLKAEAAYQQVLARMPRNDKKRVALQEKLAASIYKQGEQARAAGDLAGAASHFLRIASTVPQSPINVTAQYDAAAAYITLKRWPEAIRILEPWRKANPGNKLQADVTRKLAVLYRENGQPVRAAGEFERIAGNEKDPAVRREARLTTARLYQQAGRNDKAIDAYKRFIKEFPQPVEPAMEAQHQLVLLYDASSRAGKKRYWQAQLVKTDRAAGKQRSDRTRYLAAYARIALVAGEYSAYQKVALKEPLKKSLAKKKKYMKAAIKGYTEAAAYKVAAVSTEATFRIGEIYRDFGAALMASERPRKLNEEELEQYELLLEEQAYPFEEKAIEVYETNAQRTADGLYDEWIRKSLTELAALMPVRYAKQEKGEDFVAVLQ</sequence>
<dbReference type="SUPFAM" id="SSF48452">
    <property type="entry name" value="TPR-like"/>
    <property type="match status" value="3"/>
</dbReference>
<name>A0A3B0YLH5_9ZZZZ</name>